<keyword evidence="1" id="KW-1133">Transmembrane helix</keyword>
<keyword evidence="3" id="KW-1185">Reference proteome</keyword>
<feature type="transmembrane region" description="Helical" evidence="1">
    <location>
        <begin position="119"/>
        <end position="136"/>
    </location>
</feature>
<sequence>MGAEGLPRINEITAFLESHAPDRIVSLVGKPLTAELLAPGVHGGEPDAASGPDVRAGLAARAEVLAVALDVAIARCGPAVESIAVRLRKARRWRFTSLSLGTIGASSVIGTAFTSATAALVAGLFTLIANIAALFTDQVVLGGQFKEADLAATAQKLTKAKGMAQLTKDLLGAVARTDFEVGEMRVLLQQSNALFEEINDALPTSA</sequence>
<protein>
    <submittedName>
        <fullName evidence="2">Uncharacterized protein</fullName>
    </submittedName>
</protein>
<gene>
    <name evidence="2" type="ORF">JAO74_17795</name>
</gene>
<dbReference type="EMBL" id="JAELXS010000018">
    <property type="protein sequence ID" value="MBJ6123635.1"/>
    <property type="molecule type" value="Genomic_DNA"/>
</dbReference>
<reference evidence="3" key="1">
    <citation type="submission" date="2020-12" db="EMBL/GenBank/DDBJ databases">
        <title>Hymenobacter sp.</title>
        <authorList>
            <person name="Kim M.K."/>
        </authorList>
    </citation>
    <scope>NUCLEOTIDE SEQUENCE [LARGE SCALE GENOMIC DNA]</scope>
    <source>
        <strain evidence="3">BT553</strain>
    </source>
</reference>
<dbReference type="Proteomes" id="UP000640426">
    <property type="component" value="Unassembled WGS sequence"/>
</dbReference>
<comment type="caution">
    <text evidence="2">The sequence shown here is derived from an EMBL/GenBank/DDBJ whole genome shotgun (WGS) entry which is preliminary data.</text>
</comment>
<organism evidence="2 3">
    <name type="scientific">Sphingomonas mollis</name>
    <dbReference type="NCBI Taxonomy" id="2795726"/>
    <lineage>
        <taxon>Bacteria</taxon>
        <taxon>Pseudomonadati</taxon>
        <taxon>Pseudomonadota</taxon>
        <taxon>Alphaproteobacteria</taxon>
        <taxon>Sphingomonadales</taxon>
        <taxon>Sphingomonadaceae</taxon>
        <taxon>Sphingomonas</taxon>
    </lineage>
</organism>
<keyword evidence="1" id="KW-0812">Transmembrane</keyword>
<feature type="transmembrane region" description="Helical" evidence="1">
    <location>
        <begin position="95"/>
        <end position="113"/>
    </location>
</feature>
<evidence type="ECO:0000313" key="2">
    <source>
        <dbReference type="EMBL" id="MBJ6123635.1"/>
    </source>
</evidence>
<accession>A0ABS0XV79</accession>
<evidence type="ECO:0000256" key="1">
    <source>
        <dbReference type="SAM" id="Phobius"/>
    </source>
</evidence>
<dbReference type="RefSeq" id="WP_199041457.1">
    <property type="nucleotide sequence ID" value="NZ_JAELXS010000018.1"/>
</dbReference>
<proteinExistence type="predicted"/>
<evidence type="ECO:0000313" key="3">
    <source>
        <dbReference type="Proteomes" id="UP000640426"/>
    </source>
</evidence>
<name>A0ABS0XV79_9SPHN</name>
<keyword evidence="1" id="KW-0472">Membrane</keyword>